<dbReference type="InterPro" id="IPR006091">
    <property type="entry name" value="Acyl-CoA_Oxase/DH_mid-dom"/>
</dbReference>
<dbReference type="EMBL" id="CP027433">
    <property type="protein sequence ID" value="AVM00571.1"/>
    <property type="molecule type" value="Genomic_DNA"/>
</dbReference>
<dbReference type="Gene3D" id="1.20.140.10">
    <property type="entry name" value="Butyryl-CoA Dehydrogenase, subunit A, domain 3"/>
    <property type="match status" value="2"/>
</dbReference>
<dbReference type="FunFam" id="2.40.110.10:FF:000005">
    <property type="entry name" value="Acyl-coenzyme A oxidase"/>
    <property type="match status" value="1"/>
</dbReference>
<dbReference type="EC" id="1.3.3.6" evidence="4"/>
<evidence type="ECO:0000256" key="10">
    <source>
        <dbReference type="ARBA" id="ARBA00023140"/>
    </source>
</evidence>
<accession>A0A2S0KG15</accession>
<dbReference type="InterPro" id="IPR055060">
    <property type="entry name" value="ACOX_C_alpha1"/>
</dbReference>
<dbReference type="GO" id="GO:0055088">
    <property type="term" value="P:lipid homeostasis"/>
    <property type="evidence" value="ECO:0007669"/>
    <property type="project" value="TreeGrafter"/>
</dbReference>
<dbReference type="Proteomes" id="UP000239814">
    <property type="component" value="Chromosome"/>
</dbReference>
<evidence type="ECO:0000256" key="2">
    <source>
        <dbReference type="ARBA" id="ARBA00004275"/>
    </source>
</evidence>
<evidence type="ECO:0000256" key="1">
    <source>
        <dbReference type="ARBA" id="ARBA00001974"/>
    </source>
</evidence>
<keyword evidence="7" id="KW-0276">Fatty acid metabolism</keyword>
<evidence type="ECO:0000256" key="7">
    <source>
        <dbReference type="ARBA" id="ARBA00022832"/>
    </source>
</evidence>
<dbReference type="InterPro" id="IPR046373">
    <property type="entry name" value="Acyl-CoA_Oxase/DH_mid-dom_sf"/>
</dbReference>
<dbReference type="GO" id="GO:0005504">
    <property type="term" value="F:fatty acid binding"/>
    <property type="evidence" value="ECO:0007669"/>
    <property type="project" value="TreeGrafter"/>
</dbReference>
<comment type="subcellular location">
    <subcellularLocation>
        <location evidence="2">Peroxisome</location>
    </subcellularLocation>
</comment>
<gene>
    <name evidence="14" type="ORF">C6V83_10125</name>
</gene>
<dbReference type="OrthoDB" id="1144545at2"/>
<dbReference type="Pfam" id="PF22924">
    <property type="entry name" value="ACOX_C_alpha1"/>
    <property type="match status" value="1"/>
</dbReference>
<feature type="domain" description="Acyl-CoA oxidase C-alpha1" evidence="13">
    <location>
        <begin position="288"/>
        <end position="450"/>
    </location>
</feature>
<evidence type="ECO:0000259" key="12">
    <source>
        <dbReference type="Pfam" id="PF02770"/>
    </source>
</evidence>
<dbReference type="Gene3D" id="2.40.110.10">
    <property type="entry name" value="Butyryl-CoA Dehydrogenase, subunit A, domain 2"/>
    <property type="match status" value="1"/>
</dbReference>
<dbReference type="Pfam" id="PF01756">
    <property type="entry name" value="ACOX"/>
    <property type="match status" value="1"/>
</dbReference>
<evidence type="ECO:0000256" key="6">
    <source>
        <dbReference type="ARBA" id="ARBA00022827"/>
    </source>
</evidence>
<comment type="similarity">
    <text evidence="3">Belongs to the acyl-CoA oxidase family.</text>
</comment>
<dbReference type="PIRSF" id="PIRSF000168">
    <property type="entry name" value="Acyl-CoA_oxidase"/>
    <property type="match status" value="1"/>
</dbReference>
<feature type="domain" description="Acyl-CoA oxidase/dehydrogenase middle" evidence="12">
    <location>
        <begin position="138"/>
        <end position="252"/>
    </location>
</feature>
<keyword evidence="8" id="KW-0560">Oxidoreductase</keyword>
<keyword evidence="5" id="KW-0285">Flavoprotein</keyword>
<dbReference type="AlphaFoldDB" id="A0A2S0KG15"/>
<reference evidence="14 15" key="1">
    <citation type="submission" date="2018-03" db="EMBL/GenBank/DDBJ databases">
        <title>Characteristics and genome of n-alkane degrading marine bacteria Gordonia iterans isolated from crude oil contaminated in Tae-an, South Korea.</title>
        <authorList>
            <person name="Lee S.-S."/>
            <person name="Kim H."/>
        </authorList>
    </citation>
    <scope>NUCLEOTIDE SEQUENCE [LARGE SCALE GENOMIC DNA]</scope>
    <source>
        <strain evidence="14 15">Co17</strain>
    </source>
</reference>
<feature type="domain" description="Acyl-CoA oxidase C-terminal" evidence="11">
    <location>
        <begin position="507"/>
        <end position="641"/>
    </location>
</feature>
<dbReference type="InterPro" id="IPR012258">
    <property type="entry name" value="Acyl-CoA_oxidase"/>
</dbReference>
<keyword evidence="6" id="KW-0274">FAD</keyword>
<protein>
    <recommendedName>
        <fullName evidence="4">acyl-CoA oxidase</fullName>
        <ecNumber evidence="4">1.3.3.6</ecNumber>
    </recommendedName>
</protein>
<evidence type="ECO:0000256" key="5">
    <source>
        <dbReference type="ARBA" id="ARBA00022630"/>
    </source>
</evidence>
<evidence type="ECO:0000259" key="11">
    <source>
        <dbReference type="Pfam" id="PF01756"/>
    </source>
</evidence>
<organism evidence="14 15">
    <name type="scientific">Gordonia iterans</name>
    <dbReference type="NCBI Taxonomy" id="1004901"/>
    <lineage>
        <taxon>Bacteria</taxon>
        <taxon>Bacillati</taxon>
        <taxon>Actinomycetota</taxon>
        <taxon>Actinomycetes</taxon>
        <taxon>Mycobacteriales</taxon>
        <taxon>Gordoniaceae</taxon>
        <taxon>Gordonia</taxon>
    </lineage>
</organism>
<evidence type="ECO:0000256" key="3">
    <source>
        <dbReference type="ARBA" id="ARBA00006288"/>
    </source>
</evidence>
<dbReference type="FunFam" id="1.20.140.10:FF:000007">
    <property type="entry name" value="Acyl-coenzyme A oxidase"/>
    <property type="match status" value="1"/>
</dbReference>
<evidence type="ECO:0000256" key="9">
    <source>
        <dbReference type="ARBA" id="ARBA00023098"/>
    </source>
</evidence>
<comment type="cofactor">
    <cofactor evidence="1">
        <name>FAD</name>
        <dbReference type="ChEBI" id="CHEBI:57692"/>
    </cofactor>
</comment>
<evidence type="ECO:0000313" key="15">
    <source>
        <dbReference type="Proteomes" id="UP000239814"/>
    </source>
</evidence>
<dbReference type="PANTHER" id="PTHR10909">
    <property type="entry name" value="ELECTRON TRANSPORT OXIDOREDUCTASE"/>
    <property type="match status" value="1"/>
</dbReference>
<evidence type="ECO:0000256" key="8">
    <source>
        <dbReference type="ARBA" id="ARBA00023002"/>
    </source>
</evidence>
<proteinExistence type="inferred from homology"/>
<dbReference type="InterPro" id="IPR002655">
    <property type="entry name" value="Acyl-CoA_oxidase_C"/>
</dbReference>
<dbReference type="SUPFAM" id="SSF47203">
    <property type="entry name" value="Acyl-CoA dehydrogenase C-terminal domain-like"/>
    <property type="match status" value="2"/>
</dbReference>
<dbReference type="Pfam" id="PF02770">
    <property type="entry name" value="Acyl-CoA_dh_M"/>
    <property type="match status" value="1"/>
</dbReference>
<sequence length="658" mass="71414">MTRDDDLSSDLPLSSDLRAVLDGRWAASRDVVRRYIEEAGLVPLSGVPLPDYRARMLDLMKQMVPLGFPAQGFASPDGPSDPGAAVTAIETLGYGDLSLMVKAGVQWGLFGGAIENLGTQSHHERFRQGLIDLDVLGCFAMTETGHGSNVQALETTATYLPDTQEFEIHSPTPSSRKDYIGGAAEHAQYGAVFAQLITGGPGETPHSRGVHCFVVPLRDENGDDLPGVTTSDCGYKGGLPGVDNGRIMFDRVRVPRSALLNRYADVADDGTYSSPIESDNRRFFTMLGTLIRGRVTVGASGGAAGRLALTLAVEYALKRRQFSGPGDEGSELLLLDYRAHQRRLLPLVARAYAFAIAQNEVTEQLHEIQVLDPDDVDPRELRRLEAKAAGIKAGHTTLASRAAIEARTACGGAGYMAENRLPLIRDDLDVFTTFEGDNLVMTQLAAKQLLTDYADEVDGLDAGGWVRFVAGMARDVAAEKTGIRQLVQTMLDASDETPDDSDLTDADTQLALFQGREDHLVRTAAARMRRAGDDDTDAFEVFTATQDHLIKAGEAHIERIVLEAFQAAIDRLDEGSAVRETLQTVRDLFVYSALEADLGWFLMHRYVSVERAKAIRRGVNELCERLRPIAGDLVEAFGIPEVARNVPMLTSLAATVPS</sequence>
<dbReference type="FunFam" id="1.20.140.10:FF:000010">
    <property type="entry name" value="Acyl-coenzyme A oxidase"/>
    <property type="match status" value="1"/>
</dbReference>
<evidence type="ECO:0000256" key="4">
    <source>
        <dbReference type="ARBA" id="ARBA00012870"/>
    </source>
</evidence>
<dbReference type="InterPro" id="IPR036250">
    <property type="entry name" value="AcylCo_DH-like_C"/>
</dbReference>
<dbReference type="KEGG" id="git:C6V83_10125"/>
<keyword evidence="10" id="KW-0576">Peroxisome</keyword>
<keyword evidence="15" id="KW-1185">Reference proteome</keyword>
<dbReference type="InterPro" id="IPR009100">
    <property type="entry name" value="AcylCoA_DH/oxidase_NM_dom_sf"/>
</dbReference>
<evidence type="ECO:0000259" key="13">
    <source>
        <dbReference type="Pfam" id="PF22924"/>
    </source>
</evidence>
<dbReference type="SUPFAM" id="SSF56645">
    <property type="entry name" value="Acyl-CoA dehydrogenase NM domain-like"/>
    <property type="match status" value="1"/>
</dbReference>
<dbReference type="GO" id="GO:0033540">
    <property type="term" value="P:fatty acid beta-oxidation using acyl-CoA oxidase"/>
    <property type="evidence" value="ECO:0007669"/>
    <property type="project" value="TreeGrafter"/>
</dbReference>
<dbReference type="GO" id="GO:0071949">
    <property type="term" value="F:FAD binding"/>
    <property type="evidence" value="ECO:0007669"/>
    <property type="project" value="InterPro"/>
</dbReference>
<dbReference type="RefSeq" id="WP_105942287.1">
    <property type="nucleotide sequence ID" value="NZ_CP027433.1"/>
</dbReference>
<keyword evidence="9" id="KW-0443">Lipid metabolism</keyword>
<evidence type="ECO:0000313" key="14">
    <source>
        <dbReference type="EMBL" id="AVM00571.1"/>
    </source>
</evidence>
<name>A0A2S0KG15_9ACTN</name>
<dbReference type="GO" id="GO:0003997">
    <property type="term" value="F:acyl-CoA oxidase activity"/>
    <property type="evidence" value="ECO:0007669"/>
    <property type="project" value="UniProtKB-EC"/>
</dbReference>